<keyword evidence="2" id="KW-0813">Transport</keyword>
<keyword evidence="7" id="KW-0003">3Fe-4S</keyword>
<gene>
    <name evidence="8" type="ORF">CG716_22990</name>
</gene>
<accession>A0A255D9Z1</accession>
<dbReference type="Pfam" id="PF13459">
    <property type="entry name" value="Fer4_15"/>
    <property type="match status" value="1"/>
</dbReference>
<evidence type="ECO:0000256" key="7">
    <source>
        <dbReference type="ARBA" id="ARBA00023291"/>
    </source>
</evidence>
<evidence type="ECO:0000256" key="2">
    <source>
        <dbReference type="ARBA" id="ARBA00022448"/>
    </source>
</evidence>
<dbReference type="SUPFAM" id="SSF54862">
    <property type="entry name" value="4Fe-4S ferredoxins"/>
    <property type="match status" value="1"/>
</dbReference>
<keyword evidence="9" id="KW-1185">Reference proteome</keyword>
<keyword evidence="6" id="KW-0411">Iron-sulfur</keyword>
<dbReference type="AlphaFoldDB" id="A0A255D9Z1"/>
<protein>
    <recommendedName>
        <fullName evidence="10">Ferredoxin</fullName>
    </recommendedName>
</protein>
<comment type="cofactor">
    <cofactor evidence="1">
        <name>[3Fe-4S] cluster</name>
        <dbReference type="ChEBI" id="CHEBI:21137"/>
    </cofactor>
</comment>
<evidence type="ECO:0000256" key="6">
    <source>
        <dbReference type="ARBA" id="ARBA00023014"/>
    </source>
</evidence>
<evidence type="ECO:0000256" key="5">
    <source>
        <dbReference type="ARBA" id="ARBA00023004"/>
    </source>
</evidence>
<evidence type="ECO:0000256" key="3">
    <source>
        <dbReference type="ARBA" id="ARBA00022723"/>
    </source>
</evidence>
<evidence type="ECO:0000256" key="1">
    <source>
        <dbReference type="ARBA" id="ARBA00001927"/>
    </source>
</evidence>
<dbReference type="PANTHER" id="PTHR36923">
    <property type="entry name" value="FERREDOXIN"/>
    <property type="match status" value="1"/>
</dbReference>
<dbReference type="RefSeq" id="WP_094483462.1">
    <property type="nucleotide sequence ID" value="NZ_NOZR01000023.1"/>
</dbReference>
<keyword evidence="3" id="KW-0479">Metal-binding</keyword>
<dbReference type="Gene3D" id="3.30.70.20">
    <property type="match status" value="1"/>
</dbReference>
<evidence type="ECO:0000313" key="8">
    <source>
        <dbReference type="EMBL" id="OYN76247.1"/>
    </source>
</evidence>
<reference evidence="8 9" key="1">
    <citation type="submission" date="2017-07" db="EMBL/GenBank/DDBJ databases">
        <title>The new phylogeny of genus Mycobacterium.</title>
        <authorList>
            <person name="Tortoli E."/>
            <person name="Trovato A."/>
            <person name="Cirillo D.M."/>
        </authorList>
    </citation>
    <scope>NUCLEOTIDE SEQUENCE [LARGE SCALE GENOMIC DNA]</scope>
    <source>
        <strain evidence="8 9">ATCC 33027</strain>
    </source>
</reference>
<evidence type="ECO:0000256" key="4">
    <source>
        <dbReference type="ARBA" id="ARBA00022982"/>
    </source>
</evidence>
<dbReference type="Proteomes" id="UP000216063">
    <property type="component" value="Unassembled WGS sequence"/>
</dbReference>
<comment type="caution">
    <text evidence="8">The sequence shown here is derived from an EMBL/GenBank/DDBJ whole genome shotgun (WGS) entry which is preliminary data.</text>
</comment>
<dbReference type="GO" id="GO:0051538">
    <property type="term" value="F:3 iron, 4 sulfur cluster binding"/>
    <property type="evidence" value="ECO:0007669"/>
    <property type="project" value="UniProtKB-KW"/>
</dbReference>
<sequence>MELSILKRECCGHGRCFTYFPQLFEPDEEGLGRPRFETVPAGQAQLARLAVTECPERAIVLTTTQPDRSVSGEDQR</sequence>
<dbReference type="EMBL" id="NOZR01000023">
    <property type="protein sequence ID" value="OYN76247.1"/>
    <property type="molecule type" value="Genomic_DNA"/>
</dbReference>
<dbReference type="InterPro" id="IPR051269">
    <property type="entry name" value="Fe-S_cluster_ET"/>
</dbReference>
<organism evidence="8 9">
    <name type="scientific">Mycolicibacterium sphagni</name>
    <dbReference type="NCBI Taxonomy" id="1786"/>
    <lineage>
        <taxon>Bacteria</taxon>
        <taxon>Bacillati</taxon>
        <taxon>Actinomycetota</taxon>
        <taxon>Actinomycetes</taxon>
        <taxon>Mycobacteriales</taxon>
        <taxon>Mycobacteriaceae</taxon>
        <taxon>Mycolicibacterium</taxon>
    </lineage>
</organism>
<dbReference type="PANTHER" id="PTHR36923:SF3">
    <property type="entry name" value="FERREDOXIN"/>
    <property type="match status" value="1"/>
</dbReference>
<proteinExistence type="predicted"/>
<keyword evidence="4" id="KW-0249">Electron transport</keyword>
<evidence type="ECO:0008006" key="10">
    <source>
        <dbReference type="Google" id="ProtNLM"/>
    </source>
</evidence>
<evidence type="ECO:0000313" key="9">
    <source>
        <dbReference type="Proteomes" id="UP000216063"/>
    </source>
</evidence>
<dbReference type="GO" id="GO:0046872">
    <property type="term" value="F:metal ion binding"/>
    <property type="evidence" value="ECO:0007669"/>
    <property type="project" value="UniProtKB-KW"/>
</dbReference>
<name>A0A255D9Z1_9MYCO</name>
<keyword evidence="5" id="KW-0408">Iron</keyword>
<dbReference type="OrthoDB" id="3215519at2"/>